<reference evidence="4" key="2">
    <citation type="journal article" date="2015" name="J. Biotechnol.">
        <title>Complete genome sequence of Streptomyces ambofaciens ATCC 23877, the spiramycin producer.</title>
        <authorList>
            <person name="Thibessard A."/>
            <person name="Haas D."/>
            <person name="Gerbaud C."/>
            <person name="Aigle B."/>
            <person name="Lautru S."/>
            <person name="Pernodet J.L."/>
            <person name="Leblond P."/>
        </authorList>
    </citation>
    <scope>NUCLEOTIDE SEQUENCE [LARGE SCALE GENOMIC DNA]</scope>
    <source>
        <strain evidence="4">ATCC 23877 / 3486 / DSM 40053 / JCM 4204 / NBRC 12836 / NRRL B-2516</strain>
    </source>
</reference>
<evidence type="ECO:0000256" key="1">
    <source>
        <dbReference type="SAM" id="MobiDB-lite"/>
    </source>
</evidence>
<dbReference type="AlphaFoldDB" id="Q1RQN5"/>
<organism evidence="3">
    <name type="scientific">Streptomyces ambofaciens (strain ATCC 23877 / 3486 / DSM 40053 / JCM 4204 / NBRC 12836 / NRRL B-2516)</name>
    <dbReference type="NCBI Taxonomy" id="278992"/>
    <lineage>
        <taxon>Bacteria</taxon>
        <taxon>Bacillati</taxon>
        <taxon>Actinomycetota</taxon>
        <taxon>Actinomycetes</taxon>
        <taxon>Kitasatosporales</taxon>
        <taxon>Streptomycetaceae</taxon>
        <taxon>Streptomyces</taxon>
    </lineage>
</organism>
<accession>Q1RQN5</accession>
<reference evidence="3" key="1">
    <citation type="journal article" date="2006" name="J. Bacteriol.">
        <title>Intraspecific variability of the terminal inverted repeats of the linear chromosome of Streptomyces ambofaciens.</title>
        <authorList>
            <person name="Choulet F."/>
            <person name="Gallois A."/>
            <person name="Aigle B."/>
            <person name="Mangenot S."/>
            <person name="Gerbaud C."/>
            <person name="Truong C."/>
            <person name="Francou F.X."/>
            <person name="Borges F."/>
            <person name="Fourrier C."/>
            <person name="Guerineau M."/>
            <person name="Decaris B."/>
            <person name="Barbe V."/>
            <person name="Pernodet J.L."/>
            <person name="Leblond P."/>
        </authorList>
    </citation>
    <scope>NUCLEOTIDE SEQUENCE</scope>
    <source>
        <strain evidence="3">ATCC 23877</strain>
    </source>
</reference>
<reference evidence="2" key="3">
    <citation type="submission" date="2015-07" db="EMBL/GenBank/DDBJ databases">
        <title>Complete genome sequence of Streptomyces ambofaciens ATCC 23877, the spiramycin producer.</title>
        <authorList>
            <person name="Thibessard A."/>
            <person name="Haas D."/>
            <person name="Gerbaud C."/>
            <person name="Aigle B."/>
            <person name="Lautru S."/>
            <person name="Pernodet J.-L."/>
            <person name="Leblond P."/>
        </authorList>
    </citation>
    <scope>NUCLEOTIDE SEQUENCE [LARGE SCALE GENOMIC DNA]</scope>
    <source>
        <strain evidence="2">ATCC 23877</strain>
    </source>
</reference>
<dbReference type="KEGG" id="samb:SAM23877_7436"/>
<feature type="compositionally biased region" description="Basic and acidic residues" evidence="1">
    <location>
        <begin position="63"/>
        <end position="72"/>
    </location>
</feature>
<dbReference type="EMBL" id="CP012382">
    <property type="protein sequence ID" value="AKZ60477.1"/>
    <property type="molecule type" value="Genomic_DNA"/>
</dbReference>
<evidence type="ECO:0000313" key="2">
    <source>
        <dbReference type="EMBL" id="AKZ60477.1"/>
    </source>
</evidence>
<feature type="region of interest" description="Disordered" evidence="1">
    <location>
        <begin position="63"/>
        <end position="83"/>
    </location>
</feature>
<evidence type="ECO:0000313" key="4">
    <source>
        <dbReference type="Proteomes" id="UP000061018"/>
    </source>
</evidence>
<dbReference type="EMBL" id="AJ937741">
    <property type="protein sequence ID" value="CAI78404.1"/>
    <property type="molecule type" value="Genomic_DNA"/>
</dbReference>
<evidence type="ECO:0000313" key="3">
    <source>
        <dbReference type="EMBL" id="CAI78404.1"/>
    </source>
</evidence>
<name>Q1RQN5_STRA7</name>
<sequence>MTRGAHSQRTPLDSFGRSRVVENVGRQQVHSSNFNADGFDSLYPKYKGGRPKTFTVPERRETKRFAKSRPGEHGLPFSVWSLT</sequence>
<gene>
    <name evidence="2" type="ORF">SAM23877_7436</name>
    <name evidence="3" type="ORF">SAMR0201</name>
</gene>
<protein>
    <submittedName>
        <fullName evidence="3">Uncharacterized protein SAMR0201</fullName>
    </submittedName>
</protein>
<proteinExistence type="predicted"/>
<dbReference type="Proteomes" id="UP000061018">
    <property type="component" value="Chromosome"/>
</dbReference>